<accession>A0ABR2QKM4</accession>
<comment type="caution">
    <text evidence="1">The sequence shown here is derived from an EMBL/GenBank/DDBJ whole genome shotgun (WGS) entry which is preliminary data.</text>
</comment>
<dbReference type="EMBL" id="JBBPBN010000036">
    <property type="protein sequence ID" value="KAK9001042.1"/>
    <property type="molecule type" value="Genomic_DNA"/>
</dbReference>
<sequence>MLLKGMSLKSLFPLQRFGGIGPVREFDETSRDSKFPFEPSFCGRMPLRLLFQRSKVLRLGNSSMPSGIVQEILLPIKLHHVSSVKEDIPSEIAPLSWLLDKSKVMRAFKFM</sequence>
<organism evidence="1 2">
    <name type="scientific">Hibiscus sabdariffa</name>
    <name type="common">roselle</name>
    <dbReference type="NCBI Taxonomy" id="183260"/>
    <lineage>
        <taxon>Eukaryota</taxon>
        <taxon>Viridiplantae</taxon>
        <taxon>Streptophyta</taxon>
        <taxon>Embryophyta</taxon>
        <taxon>Tracheophyta</taxon>
        <taxon>Spermatophyta</taxon>
        <taxon>Magnoliopsida</taxon>
        <taxon>eudicotyledons</taxon>
        <taxon>Gunneridae</taxon>
        <taxon>Pentapetalae</taxon>
        <taxon>rosids</taxon>
        <taxon>malvids</taxon>
        <taxon>Malvales</taxon>
        <taxon>Malvaceae</taxon>
        <taxon>Malvoideae</taxon>
        <taxon>Hibiscus</taxon>
    </lineage>
</organism>
<proteinExistence type="predicted"/>
<dbReference type="Proteomes" id="UP001396334">
    <property type="component" value="Unassembled WGS sequence"/>
</dbReference>
<keyword evidence="2" id="KW-1185">Reference proteome</keyword>
<gene>
    <name evidence="1" type="ORF">V6N11_082834</name>
</gene>
<evidence type="ECO:0000313" key="2">
    <source>
        <dbReference type="Proteomes" id="UP001396334"/>
    </source>
</evidence>
<protein>
    <submittedName>
        <fullName evidence="1">Uncharacterized protein</fullName>
    </submittedName>
</protein>
<reference evidence="1 2" key="1">
    <citation type="journal article" date="2024" name="G3 (Bethesda)">
        <title>Genome assembly of Hibiscus sabdariffa L. provides insights into metabolisms of medicinal natural products.</title>
        <authorList>
            <person name="Kim T."/>
        </authorList>
    </citation>
    <scope>NUCLEOTIDE SEQUENCE [LARGE SCALE GENOMIC DNA]</scope>
    <source>
        <strain evidence="1">TK-2024</strain>
        <tissue evidence="1">Old leaves</tissue>
    </source>
</reference>
<name>A0ABR2QKM4_9ROSI</name>
<evidence type="ECO:0000313" key="1">
    <source>
        <dbReference type="EMBL" id="KAK9001042.1"/>
    </source>
</evidence>